<name>A0A7L5BDM2_9HYPH</name>
<organism evidence="1 2">
    <name type="scientific">Rhizobium oryzihabitans</name>
    <dbReference type="NCBI Taxonomy" id="2267833"/>
    <lineage>
        <taxon>Bacteria</taxon>
        <taxon>Pseudomonadati</taxon>
        <taxon>Pseudomonadota</taxon>
        <taxon>Alphaproteobacteria</taxon>
        <taxon>Hyphomicrobiales</taxon>
        <taxon>Rhizobiaceae</taxon>
        <taxon>Rhizobium/Agrobacterium group</taxon>
        <taxon>Rhizobium</taxon>
    </lineage>
</organism>
<reference evidence="1 2" key="1">
    <citation type="submission" date="2020-02" db="EMBL/GenBank/DDBJ databases">
        <title>Plant-Promoting Endophytic Bacterium Rhizobium oryzihabitans sp. nov., Isolated from the Root of Rice.</title>
        <authorList>
            <person name="zhao J."/>
            <person name="Zhang G."/>
        </authorList>
    </citation>
    <scope>NUCLEOTIDE SEQUENCE [LARGE SCALE GENOMIC DNA]</scope>
    <source>
        <strain evidence="1 2">M15</strain>
    </source>
</reference>
<gene>
    <name evidence="1" type="ORF">G3A56_02055</name>
</gene>
<protein>
    <submittedName>
        <fullName evidence="1">Uncharacterized protein</fullName>
    </submittedName>
</protein>
<dbReference type="Proteomes" id="UP000464865">
    <property type="component" value="Chromosome M15-11"/>
</dbReference>
<dbReference type="AlphaFoldDB" id="A0A7L5BDM2"/>
<proteinExistence type="predicted"/>
<accession>A0A7L5BDM2</accession>
<evidence type="ECO:0000313" key="2">
    <source>
        <dbReference type="Proteomes" id="UP000464865"/>
    </source>
</evidence>
<keyword evidence="2" id="KW-1185">Reference proteome</keyword>
<evidence type="ECO:0000313" key="1">
    <source>
        <dbReference type="EMBL" id="QIB36926.1"/>
    </source>
</evidence>
<dbReference type="EMBL" id="CP048632">
    <property type="protein sequence ID" value="QIB36926.1"/>
    <property type="molecule type" value="Genomic_DNA"/>
</dbReference>
<dbReference type="RefSeq" id="WP_164056098.1">
    <property type="nucleotide sequence ID" value="NZ_CP048632.1"/>
</dbReference>
<dbReference type="KEGG" id="roy:G3A56_02055"/>
<sequence>MTYVKVAVSYDDLGKALVSRLKAAEAELIKVREEAQKEFLNSPKGLGALAIDCQEYRRSSIQFNWPELTATIPTHGFGLTVKVQEDYNVNRALAPNLQIGEKTVNMLLSGKLLNEDQKKALLKRIGVDLDSLTETAGA</sequence>